<dbReference type="Pfam" id="PF07681">
    <property type="entry name" value="DoxX"/>
    <property type="match status" value="1"/>
</dbReference>
<keyword evidence="4 7" id="KW-0812">Transmembrane</keyword>
<dbReference type="PANTHER" id="PTHR33452:SF1">
    <property type="entry name" value="INNER MEMBRANE PROTEIN YPHA-RELATED"/>
    <property type="match status" value="1"/>
</dbReference>
<dbReference type="PANTHER" id="PTHR33452">
    <property type="entry name" value="OXIDOREDUCTASE CATD-RELATED"/>
    <property type="match status" value="1"/>
</dbReference>
<evidence type="ECO:0000313" key="8">
    <source>
        <dbReference type="EMBL" id="GBQ90454.1"/>
    </source>
</evidence>
<evidence type="ECO:0000256" key="1">
    <source>
        <dbReference type="ARBA" id="ARBA00004651"/>
    </source>
</evidence>
<feature type="transmembrane region" description="Helical" evidence="7">
    <location>
        <begin position="9"/>
        <end position="27"/>
    </location>
</feature>
<evidence type="ECO:0000313" key="9">
    <source>
        <dbReference type="Proteomes" id="UP001062776"/>
    </source>
</evidence>
<protein>
    <submittedName>
        <fullName evidence="8">DoxX family protein</fullName>
    </submittedName>
</protein>
<reference evidence="8" key="1">
    <citation type="submission" date="2013-04" db="EMBL/GenBank/DDBJ databases">
        <title>The genome sequencing project of 58 acetic acid bacteria.</title>
        <authorList>
            <person name="Okamoto-Kainuma A."/>
            <person name="Ishikawa M."/>
            <person name="Umino S."/>
            <person name="Koizumi Y."/>
            <person name="Shiwa Y."/>
            <person name="Yoshikawa H."/>
            <person name="Matsutani M."/>
            <person name="Matsushita K."/>
        </authorList>
    </citation>
    <scope>NUCLEOTIDE SEQUENCE</scope>
    <source>
        <strain evidence="8">NRIC 0535</strain>
    </source>
</reference>
<evidence type="ECO:0000256" key="7">
    <source>
        <dbReference type="SAM" id="Phobius"/>
    </source>
</evidence>
<dbReference type="EMBL" id="BAPV01000020">
    <property type="protein sequence ID" value="GBQ90454.1"/>
    <property type="molecule type" value="Genomic_DNA"/>
</dbReference>
<keyword evidence="5 7" id="KW-1133">Transmembrane helix</keyword>
<organism evidence="8 9">
    <name type="scientific">Asaia krungthepensis NRIC 0535</name>
    <dbReference type="NCBI Taxonomy" id="1307925"/>
    <lineage>
        <taxon>Bacteria</taxon>
        <taxon>Pseudomonadati</taxon>
        <taxon>Pseudomonadota</taxon>
        <taxon>Alphaproteobacteria</taxon>
        <taxon>Acetobacterales</taxon>
        <taxon>Acetobacteraceae</taxon>
        <taxon>Asaia</taxon>
    </lineage>
</organism>
<evidence type="ECO:0000256" key="6">
    <source>
        <dbReference type="ARBA" id="ARBA00023136"/>
    </source>
</evidence>
<dbReference type="Proteomes" id="UP001062776">
    <property type="component" value="Unassembled WGS sequence"/>
</dbReference>
<dbReference type="InterPro" id="IPR032808">
    <property type="entry name" value="DoxX"/>
</dbReference>
<keyword evidence="3" id="KW-1003">Cell membrane</keyword>
<comment type="caution">
    <text evidence="8">The sequence shown here is derived from an EMBL/GenBank/DDBJ whole genome shotgun (WGS) entry which is preliminary data.</text>
</comment>
<gene>
    <name evidence="8" type="ORF">AA0535_2050</name>
</gene>
<dbReference type="InterPro" id="IPR051907">
    <property type="entry name" value="DoxX-like_oxidoreductase"/>
</dbReference>
<accession>A0ABQ0Q429</accession>
<proteinExistence type="inferred from homology"/>
<comment type="similarity">
    <text evidence="2">Belongs to the DoxX family.</text>
</comment>
<sequence>MNALFLRDAALFGARFGLSLLFLVMGWGKVSDFAGAVAYMVQSGAPFPALSALAATIIELGAGLALVLGVMTVPVALFLAAYTVVTGLIGHHFWTYAPGTVRYDMTIHFYKNLSIAGGLLALAAAGAGRYAVPVRRILR</sequence>
<feature type="transmembrane region" description="Helical" evidence="7">
    <location>
        <begin position="114"/>
        <end position="132"/>
    </location>
</feature>
<keyword evidence="6 7" id="KW-0472">Membrane</keyword>
<evidence type="ECO:0000256" key="3">
    <source>
        <dbReference type="ARBA" id="ARBA00022475"/>
    </source>
</evidence>
<evidence type="ECO:0000256" key="5">
    <source>
        <dbReference type="ARBA" id="ARBA00022989"/>
    </source>
</evidence>
<keyword evidence="9" id="KW-1185">Reference proteome</keyword>
<dbReference type="RefSeq" id="WP_264815987.1">
    <property type="nucleotide sequence ID" value="NZ_BAPV01000020.1"/>
</dbReference>
<name>A0ABQ0Q429_9PROT</name>
<feature type="transmembrane region" description="Helical" evidence="7">
    <location>
        <begin position="75"/>
        <end position="94"/>
    </location>
</feature>
<comment type="subcellular location">
    <subcellularLocation>
        <location evidence="1">Cell membrane</location>
        <topology evidence="1">Multi-pass membrane protein</topology>
    </subcellularLocation>
</comment>
<feature type="transmembrane region" description="Helical" evidence="7">
    <location>
        <begin position="47"/>
        <end position="68"/>
    </location>
</feature>
<evidence type="ECO:0000256" key="4">
    <source>
        <dbReference type="ARBA" id="ARBA00022692"/>
    </source>
</evidence>
<evidence type="ECO:0000256" key="2">
    <source>
        <dbReference type="ARBA" id="ARBA00006679"/>
    </source>
</evidence>